<evidence type="ECO:0000313" key="3">
    <source>
        <dbReference type="Proteomes" id="UP001465755"/>
    </source>
</evidence>
<feature type="compositionally biased region" description="Polar residues" evidence="1">
    <location>
        <begin position="280"/>
        <end position="299"/>
    </location>
</feature>
<protein>
    <submittedName>
        <fullName evidence="2">Uncharacterized protein</fullName>
    </submittedName>
</protein>
<reference evidence="2 3" key="1">
    <citation type="journal article" date="2024" name="Nat. Commun.">
        <title>Phylogenomics reveals the evolutionary origins of lichenization in chlorophyte algae.</title>
        <authorList>
            <person name="Puginier C."/>
            <person name="Libourel C."/>
            <person name="Otte J."/>
            <person name="Skaloud P."/>
            <person name="Haon M."/>
            <person name="Grisel S."/>
            <person name="Petersen M."/>
            <person name="Berrin J.G."/>
            <person name="Delaux P.M."/>
            <person name="Dal Grande F."/>
            <person name="Keller J."/>
        </authorList>
    </citation>
    <scope>NUCLEOTIDE SEQUENCE [LARGE SCALE GENOMIC DNA]</scope>
    <source>
        <strain evidence="2 3">SAG 2036</strain>
    </source>
</reference>
<evidence type="ECO:0000256" key="1">
    <source>
        <dbReference type="SAM" id="MobiDB-lite"/>
    </source>
</evidence>
<feature type="compositionally biased region" description="Basic and acidic residues" evidence="1">
    <location>
        <begin position="205"/>
        <end position="219"/>
    </location>
</feature>
<evidence type="ECO:0000313" key="2">
    <source>
        <dbReference type="EMBL" id="KAK9799766.1"/>
    </source>
</evidence>
<gene>
    <name evidence="2" type="ORF">WJX73_001832</name>
</gene>
<comment type="caution">
    <text evidence="2">The sequence shown here is derived from an EMBL/GenBank/DDBJ whole genome shotgun (WGS) entry which is preliminary data.</text>
</comment>
<accession>A0AAW1P0G6</accession>
<feature type="region of interest" description="Disordered" evidence="1">
    <location>
        <begin position="267"/>
        <end position="333"/>
    </location>
</feature>
<keyword evidence="3" id="KW-1185">Reference proteome</keyword>
<dbReference type="EMBL" id="JALJOQ010000087">
    <property type="protein sequence ID" value="KAK9799766.1"/>
    <property type="molecule type" value="Genomic_DNA"/>
</dbReference>
<dbReference type="Proteomes" id="UP001465755">
    <property type="component" value="Unassembled WGS sequence"/>
</dbReference>
<name>A0AAW1P0G6_9CHLO</name>
<organism evidence="2 3">
    <name type="scientific">Symbiochloris irregularis</name>
    <dbReference type="NCBI Taxonomy" id="706552"/>
    <lineage>
        <taxon>Eukaryota</taxon>
        <taxon>Viridiplantae</taxon>
        <taxon>Chlorophyta</taxon>
        <taxon>core chlorophytes</taxon>
        <taxon>Trebouxiophyceae</taxon>
        <taxon>Trebouxiales</taxon>
        <taxon>Trebouxiaceae</taxon>
        <taxon>Symbiochloris</taxon>
    </lineage>
</organism>
<sequence>MALVFVVRQKHRRCGRLLGLQRTNVHGLISGIVGLAGTPSVEFSLLSATSAQEPICRLRRSQQPHQGAGGQRLTSTSQEQQAEHNRPSASGLAASRCFWCNMHAAAWRSVVPSIAEARNGRQQPSDRGLTVNTIASATAAWSITLAALGAVCSLHNLLTCTLYCFQARFTVSLQPADLLRSRIDETANLAMRRQRQVTSLKSRLRNTEETLARINHDGSRTSSRSASPNMDEIKSWPGSRHTTPDKAAGAAATSGIVKDVLNKLEALSQPDKGQDASVRSGAQSKDSRPSTASDRNTSPMRAHQGIQSARCAPRQSSGNSKRHSRREKVVPVVDESLVKSWLSVIPESPEKPETPRVA</sequence>
<proteinExistence type="predicted"/>
<feature type="region of interest" description="Disordered" evidence="1">
    <location>
        <begin position="194"/>
        <end position="251"/>
    </location>
</feature>
<feature type="region of interest" description="Disordered" evidence="1">
    <location>
        <begin position="61"/>
        <end position="86"/>
    </location>
</feature>
<dbReference type="AlphaFoldDB" id="A0AAW1P0G6"/>